<dbReference type="RefSeq" id="WP_316027002.1">
    <property type="nucleotide sequence ID" value="NZ_JAWDIO010000002.1"/>
</dbReference>
<dbReference type="SUPFAM" id="SSF53955">
    <property type="entry name" value="Lysozyme-like"/>
    <property type="match status" value="1"/>
</dbReference>
<dbReference type="InterPro" id="IPR043426">
    <property type="entry name" value="MltB-like"/>
</dbReference>
<dbReference type="Gene3D" id="1.10.530.10">
    <property type="match status" value="1"/>
</dbReference>
<dbReference type="Gene3D" id="1.10.8.350">
    <property type="entry name" value="Bacterial muramidase"/>
    <property type="match status" value="1"/>
</dbReference>
<keyword evidence="4" id="KW-1185">Reference proteome</keyword>
<dbReference type="EMBL" id="JAWDIO010000002">
    <property type="protein sequence ID" value="MDU0355465.1"/>
    <property type="molecule type" value="Genomic_DNA"/>
</dbReference>
<name>A0ABU3SZL9_9ALTE</name>
<feature type="chain" id="PRO_5046471987" evidence="1">
    <location>
        <begin position="19"/>
        <end position="323"/>
    </location>
</feature>
<dbReference type="InterPro" id="IPR023346">
    <property type="entry name" value="Lysozyme-like_dom_sf"/>
</dbReference>
<dbReference type="CDD" id="cd13399">
    <property type="entry name" value="Slt35-like"/>
    <property type="match status" value="1"/>
</dbReference>
<dbReference type="PANTHER" id="PTHR30163">
    <property type="entry name" value="MEMBRANE-BOUND LYTIC MUREIN TRANSGLYCOSYLASE B"/>
    <property type="match status" value="1"/>
</dbReference>
<proteinExistence type="predicted"/>
<comment type="caution">
    <text evidence="3">The sequence shown here is derived from an EMBL/GenBank/DDBJ whole genome shotgun (WGS) entry which is preliminary data.</text>
</comment>
<protein>
    <submittedName>
        <fullName evidence="3">Lytic murein transglycosylase B</fullName>
    </submittedName>
</protein>
<organism evidence="3 4">
    <name type="scientific">Paraglaciecola aquimarina</name>
    <dbReference type="NCBI Taxonomy" id="1235557"/>
    <lineage>
        <taxon>Bacteria</taxon>
        <taxon>Pseudomonadati</taxon>
        <taxon>Pseudomonadota</taxon>
        <taxon>Gammaproteobacteria</taxon>
        <taxon>Alteromonadales</taxon>
        <taxon>Alteromonadaceae</taxon>
        <taxon>Paraglaciecola</taxon>
    </lineage>
</organism>
<dbReference type="Proteomes" id="UP001247805">
    <property type="component" value="Unassembled WGS sequence"/>
</dbReference>
<dbReference type="InterPro" id="IPR011757">
    <property type="entry name" value="Lytic_transglycosylase_MltB"/>
</dbReference>
<dbReference type="InterPro" id="IPR031304">
    <property type="entry name" value="SLT_2"/>
</dbReference>
<evidence type="ECO:0000259" key="2">
    <source>
        <dbReference type="Pfam" id="PF13406"/>
    </source>
</evidence>
<dbReference type="NCBIfam" id="TIGR02282">
    <property type="entry name" value="MltB"/>
    <property type="match status" value="1"/>
</dbReference>
<dbReference type="PANTHER" id="PTHR30163:SF9">
    <property type="entry name" value="MEMBRANE-BOUND LYTIC MUREIN TRANSGLYCOSYLASE B"/>
    <property type="match status" value="1"/>
</dbReference>
<feature type="domain" description="Transglycosylase SLT" evidence="2">
    <location>
        <begin position="27"/>
        <end position="316"/>
    </location>
</feature>
<evidence type="ECO:0000256" key="1">
    <source>
        <dbReference type="SAM" id="SignalP"/>
    </source>
</evidence>
<gene>
    <name evidence="3" type="primary">mltB</name>
    <name evidence="3" type="ORF">RS130_17545</name>
</gene>
<evidence type="ECO:0000313" key="4">
    <source>
        <dbReference type="Proteomes" id="UP001247805"/>
    </source>
</evidence>
<keyword evidence="1" id="KW-0732">Signal</keyword>
<dbReference type="Pfam" id="PF13406">
    <property type="entry name" value="SLT_2"/>
    <property type="match status" value="1"/>
</dbReference>
<sequence length="323" mass="36836">MKLVSFISVMFLSFSVSAAQSSPAELQQQFIETMVTKHNFDRDFVSQTIAKSKVNHKILSAIAKPWEAKPWHQYYPIFLTEKRLNKGLAFWQKHKQTLLKAERETGVPAQIIVAIIGVETFYGTYTGNYSVLDALTTLGFHYPPRATFFRSELAQLFLLAREENFDITALKGSYAGAMGWGQFISSSYRHYAVDFDGDGVRDLLNNPVDAIGSVANYFKKHGWKAGQDIAYQAEVSGNQYTKLLSKSLKYKHTWQQLENAGVQIPHQNINAQQSVKLLAFEQVNNQEYWLGLPNFYVITRYNHSPLYAMAVFQFSQQLKQAMN</sequence>
<feature type="signal peptide" evidence="1">
    <location>
        <begin position="1"/>
        <end position="18"/>
    </location>
</feature>
<evidence type="ECO:0000313" key="3">
    <source>
        <dbReference type="EMBL" id="MDU0355465.1"/>
    </source>
</evidence>
<reference evidence="3 4" key="1">
    <citation type="submission" date="2023-10" db="EMBL/GenBank/DDBJ databases">
        <title>Glaciecola aquimarina strain GGW-M5 nov., isolated from a coastal seawater.</title>
        <authorList>
            <person name="Bayburt H."/>
            <person name="Kim J.M."/>
            <person name="Choi B.J."/>
            <person name="Jeon C.O."/>
        </authorList>
    </citation>
    <scope>NUCLEOTIDE SEQUENCE [LARGE SCALE GENOMIC DNA]</scope>
    <source>
        <strain evidence="3 4">KCTC 32108</strain>
    </source>
</reference>
<accession>A0ABU3SZL9</accession>